<dbReference type="SUPFAM" id="SSF64356">
    <property type="entry name" value="SNARE-like"/>
    <property type="match status" value="1"/>
</dbReference>
<dbReference type="GO" id="GO:0006888">
    <property type="term" value="P:endoplasmic reticulum to Golgi vesicle-mediated transport"/>
    <property type="evidence" value="ECO:0007669"/>
    <property type="project" value="InterPro"/>
</dbReference>
<dbReference type="GO" id="GO:0005737">
    <property type="term" value="C:cytoplasm"/>
    <property type="evidence" value="ECO:0007669"/>
    <property type="project" value="GOC"/>
</dbReference>
<dbReference type="PhylomeDB" id="A0A061ATA6"/>
<dbReference type="OrthoDB" id="10252102at2759"/>
<dbReference type="EMBL" id="LK052887">
    <property type="protein sequence ID" value="CDR38589.1"/>
    <property type="molecule type" value="Genomic_DNA"/>
</dbReference>
<reference evidence="1" key="1">
    <citation type="journal article" date="2014" name="Genome Announc.">
        <title>Genome sequence of the yeast Cyberlindnera fabianii (Hansenula fabianii).</title>
        <authorList>
            <person name="Freel K.C."/>
            <person name="Sarilar V."/>
            <person name="Neuveglise C."/>
            <person name="Devillers H."/>
            <person name="Friedrich A."/>
            <person name="Schacherer J."/>
        </authorList>
    </citation>
    <scope>NUCLEOTIDE SEQUENCE</scope>
    <source>
        <strain evidence="1">YJS4271</strain>
    </source>
</reference>
<evidence type="ECO:0000313" key="1">
    <source>
        <dbReference type="EMBL" id="CDR38589.1"/>
    </source>
</evidence>
<dbReference type="PANTHER" id="PTHR12403">
    <property type="entry name" value="TRAFFICKING PROTEIN PARTICLE COMPLEX SUBUNIT 2"/>
    <property type="match status" value="1"/>
</dbReference>
<accession>A0A061ATA6</accession>
<dbReference type="CDD" id="cd14825">
    <property type="entry name" value="TRAPPC2_sedlin"/>
    <property type="match status" value="1"/>
</dbReference>
<gene>
    <name evidence="1" type="ORF">CYFA0S_02e03422g</name>
</gene>
<protein>
    <submittedName>
        <fullName evidence="1">CYFA0S02e03422g1_1</fullName>
    </submittedName>
</protein>
<dbReference type="InterPro" id="IPR011012">
    <property type="entry name" value="Longin-like_dom_sf"/>
</dbReference>
<name>A0A061ATA6_CYBFA</name>
<dbReference type="Pfam" id="PF04628">
    <property type="entry name" value="Sedlin_N"/>
    <property type="match status" value="1"/>
</dbReference>
<dbReference type="AlphaFoldDB" id="A0A061ATA6"/>
<dbReference type="InterPro" id="IPR006722">
    <property type="entry name" value="Sedlin"/>
</dbReference>
<dbReference type="Gene3D" id="3.30.450.70">
    <property type="match status" value="1"/>
</dbReference>
<proteinExistence type="predicted"/>
<organism evidence="1">
    <name type="scientific">Cyberlindnera fabianii</name>
    <name type="common">Yeast</name>
    <name type="synonym">Hansenula fabianii</name>
    <dbReference type="NCBI Taxonomy" id="36022"/>
    <lineage>
        <taxon>Eukaryota</taxon>
        <taxon>Fungi</taxon>
        <taxon>Dikarya</taxon>
        <taxon>Ascomycota</taxon>
        <taxon>Saccharomycotina</taxon>
        <taxon>Saccharomycetes</taxon>
        <taxon>Phaffomycetales</taxon>
        <taxon>Phaffomycetaceae</taxon>
        <taxon>Cyberlindnera</taxon>
    </lineage>
</organism>
<sequence>MKELNPFVVHAALDVVDDVQWKTNALYLKAIDDFYGYAISTFVTPGNIRFLLLHETRNEEGIRQFFNDVNDLYVKTLLNPFYNVNDPITSPVFDVKVKALAKKYL</sequence>